<comment type="caution">
    <text evidence="1">The sequence shown here is derived from an EMBL/GenBank/DDBJ whole genome shotgun (WGS) entry which is preliminary data.</text>
</comment>
<protein>
    <recommendedName>
        <fullName evidence="3">DUF1330 domain-containing protein</fullName>
    </recommendedName>
</protein>
<sequence length="97" mass="10679">MAITFGVLLWAHAGLADDLTAYEDDVLALLPDHGGRVDARLRSDDPAAPTEMQVITFADEAGFESYMADPRRTANTDERDRVIARTELYRGIPAELS</sequence>
<keyword evidence="2" id="KW-1185">Reference proteome</keyword>
<evidence type="ECO:0000313" key="2">
    <source>
        <dbReference type="Proteomes" id="UP000321571"/>
    </source>
</evidence>
<dbReference type="EMBL" id="VDUX01000006">
    <property type="protein sequence ID" value="TXL57611.1"/>
    <property type="molecule type" value="Genomic_DNA"/>
</dbReference>
<organism evidence="1 2">
    <name type="scientific">Aeromicrobium terrae</name>
    <dbReference type="NCBI Taxonomy" id="2498846"/>
    <lineage>
        <taxon>Bacteria</taxon>
        <taxon>Bacillati</taxon>
        <taxon>Actinomycetota</taxon>
        <taxon>Actinomycetes</taxon>
        <taxon>Propionibacteriales</taxon>
        <taxon>Nocardioidaceae</taxon>
        <taxon>Aeromicrobium</taxon>
    </lineage>
</organism>
<name>A0A5C8NF64_9ACTN</name>
<dbReference type="OrthoDB" id="9787920at2"/>
<evidence type="ECO:0008006" key="3">
    <source>
        <dbReference type="Google" id="ProtNLM"/>
    </source>
</evidence>
<proteinExistence type="predicted"/>
<evidence type="ECO:0000313" key="1">
    <source>
        <dbReference type="EMBL" id="TXL57611.1"/>
    </source>
</evidence>
<dbReference type="Proteomes" id="UP000321571">
    <property type="component" value="Unassembled WGS sequence"/>
</dbReference>
<accession>A0A5C8NF64</accession>
<dbReference type="AlphaFoldDB" id="A0A5C8NF64"/>
<gene>
    <name evidence="1" type="ORF">FHP06_12530</name>
</gene>
<reference evidence="1 2" key="1">
    <citation type="submission" date="2019-06" db="EMBL/GenBank/DDBJ databases">
        <title>Aeromicrobium sp. nov., isolated from a maize field.</title>
        <authorList>
            <person name="Lin S.-Y."/>
            <person name="Tsai C.-F."/>
            <person name="Young C.-C."/>
        </authorList>
    </citation>
    <scope>NUCLEOTIDE SEQUENCE [LARGE SCALE GENOMIC DNA]</scope>
    <source>
        <strain evidence="1 2">CC-CFT486</strain>
    </source>
</reference>
<dbReference type="RefSeq" id="WP_147687136.1">
    <property type="nucleotide sequence ID" value="NZ_VDUX01000006.1"/>
</dbReference>